<organism evidence="1">
    <name type="scientific">Xenorhabdus bovienii str. Intermedium</name>
    <dbReference type="NCBI Taxonomy" id="1379677"/>
    <lineage>
        <taxon>Bacteria</taxon>
        <taxon>Pseudomonadati</taxon>
        <taxon>Pseudomonadota</taxon>
        <taxon>Gammaproteobacteria</taxon>
        <taxon>Enterobacterales</taxon>
        <taxon>Morganellaceae</taxon>
        <taxon>Xenorhabdus</taxon>
    </lineage>
</organism>
<evidence type="ECO:0000313" key="1">
    <source>
        <dbReference type="EMBL" id="CDH32526.1"/>
    </source>
</evidence>
<proteinExistence type="predicted"/>
<comment type="caution">
    <text evidence="1">The sequence shown here is derived from an EMBL/GenBank/DDBJ whole genome shotgun (WGS) entry which is preliminary data.</text>
</comment>
<dbReference type="Proteomes" id="UP000028480">
    <property type="component" value="Unassembled WGS sequence"/>
</dbReference>
<dbReference type="EMBL" id="CBTB010000107">
    <property type="protein sequence ID" value="CDH32526.1"/>
    <property type="molecule type" value="Genomic_DNA"/>
</dbReference>
<reference evidence="1" key="1">
    <citation type="submission" date="2013-07" db="EMBL/GenBank/DDBJ databases">
        <title>Sub-species coevolution in mutualistic symbiosis.</title>
        <authorList>
            <person name="Murfin K."/>
            <person name="Klassen J."/>
            <person name="Lee M."/>
            <person name="Forst S."/>
            <person name="Stock P."/>
            <person name="Goodrich-Blair H."/>
        </authorList>
    </citation>
    <scope>NUCLEOTIDE SEQUENCE [LARGE SCALE GENOMIC DNA]</scope>
    <source>
        <strain evidence="1">Intermedium</strain>
    </source>
</reference>
<dbReference type="HOGENOM" id="CLU_2222203_0_0_6"/>
<protein>
    <submittedName>
        <fullName evidence="1">Uncharacterized protein</fullName>
    </submittedName>
</protein>
<dbReference type="AlphaFoldDB" id="A0A077QJG8"/>
<accession>A0A077QJG8</accession>
<name>A0A077QJG8_XENBV</name>
<sequence>MKQKRDHLLPVHQSDEQFPGNFLLRLNSVDSPELKNSFKIIIVQKRDRAPNSLICIMTKTWVIYSWPHFPLSTSDDIMYLLTGTFEADKKPCTETCKKYYRIGAGG</sequence>
<gene>
    <name evidence="1" type="ORF">XBI1_1950033</name>
</gene>